<keyword evidence="2" id="KW-1185">Reference proteome</keyword>
<accession>W7XF49</accession>
<dbReference type="InParanoid" id="W7XF49"/>
<gene>
    <name evidence="1" type="ORF">TTHERM_000540039</name>
</gene>
<evidence type="ECO:0000313" key="2">
    <source>
        <dbReference type="Proteomes" id="UP000009168"/>
    </source>
</evidence>
<protein>
    <submittedName>
        <fullName evidence="1">Uncharacterized protein</fullName>
    </submittedName>
</protein>
<reference evidence="2" key="1">
    <citation type="journal article" date="2006" name="PLoS Biol.">
        <title>Macronuclear genome sequence of the ciliate Tetrahymena thermophila, a model eukaryote.</title>
        <authorList>
            <person name="Eisen J.A."/>
            <person name="Coyne R.S."/>
            <person name="Wu M."/>
            <person name="Wu D."/>
            <person name="Thiagarajan M."/>
            <person name="Wortman J.R."/>
            <person name="Badger J.H."/>
            <person name="Ren Q."/>
            <person name="Amedeo P."/>
            <person name="Jones K.M."/>
            <person name="Tallon L.J."/>
            <person name="Delcher A.L."/>
            <person name="Salzberg S.L."/>
            <person name="Silva J.C."/>
            <person name="Haas B.J."/>
            <person name="Majoros W.H."/>
            <person name="Farzad M."/>
            <person name="Carlton J.M."/>
            <person name="Smith R.K. Jr."/>
            <person name="Garg J."/>
            <person name="Pearlman R.E."/>
            <person name="Karrer K.M."/>
            <person name="Sun L."/>
            <person name="Manning G."/>
            <person name="Elde N.C."/>
            <person name="Turkewitz A.P."/>
            <person name="Asai D.J."/>
            <person name="Wilkes D.E."/>
            <person name="Wang Y."/>
            <person name="Cai H."/>
            <person name="Collins K."/>
            <person name="Stewart B.A."/>
            <person name="Lee S.R."/>
            <person name="Wilamowska K."/>
            <person name="Weinberg Z."/>
            <person name="Ruzzo W.L."/>
            <person name="Wloga D."/>
            <person name="Gaertig J."/>
            <person name="Frankel J."/>
            <person name="Tsao C.-C."/>
            <person name="Gorovsky M.A."/>
            <person name="Keeling P.J."/>
            <person name="Waller R.F."/>
            <person name="Patron N.J."/>
            <person name="Cherry J.M."/>
            <person name="Stover N.A."/>
            <person name="Krieger C.J."/>
            <person name="del Toro C."/>
            <person name="Ryder H.F."/>
            <person name="Williamson S.C."/>
            <person name="Barbeau R.A."/>
            <person name="Hamilton E.P."/>
            <person name="Orias E."/>
        </authorList>
    </citation>
    <scope>NUCLEOTIDE SEQUENCE [LARGE SCALE GENOMIC DNA]</scope>
    <source>
        <strain evidence="2">SB210</strain>
    </source>
</reference>
<sequence>MSIKKSQQISFQEYNLQKNLEMITRIATPLTSAKIEVIVGQQSYANLSLLSLCIDSINYVLIRQNIVVYTPIISLNLLRKLSLKSLRNQHNRSLIKQDHCIQQYQD</sequence>
<evidence type="ECO:0000313" key="1">
    <source>
        <dbReference type="EMBL" id="EWS76427.1"/>
    </source>
</evidence>
<name>W7XF49_TETTS</name>
<dbReference type="GeneID" id="24439496"/>
<organism evidence="1 2">
    <name type="scientific">Tetrahymena thermophila (strain SB210)</name>
    <dbReference type="NCBI Taxonomy" id="312017"/>
    <lineage>
        <taxon>Eukaryota</taxon>
        <taxon>Sar</taxon>
        <taxon>Alveolata</taxon>
        <taxon>Ciliophora</taxon>
        <taxon>Intramacronucleata</taxon>
        <taxon>Oligohymenophorea</taxon>
        <taxon>Hymenostomatida</taxon>
        <taxon>Tetrahymenina</taxon>
        <taxon>Tetrahymenidae</taxon>
        <taxon>Tetrahymena</taxon>
    </lineage>
</organism>
<dbReference type="KEGG" id="tet:TTHERM_000540039"/>
<proteinExistence type="predicted"/>
<dbReference type="EMBL" id="GG662849">
    <property type="protein sequence ID" value="EWS76427.1"/>
    <property type="molecule type" value="Genomic_DNA"/>
</dbReference>
<dbReference type="RefSeq" id="XP_012651051.1">
    <property type="nucleotide sequence ID" value="XM_012795597.1"/>
</dbReference>
<dbReference type="Proteomes" id="UP000009168">
    <property type="component" value="Unassembled WGS sequence"/>
</dbReference>
<dbReference type="AlphaFoldDB" id="W7XF49"/>